<protein>
    <submittedName>
        <fullName evidence="2">Uncharacterized protein</fullName>
    </submittedName>
</protein>
<proteinExistence type="predicted"/>
<feature type="region of interest" description="Disordered" evidence="1">
    <location>
        <begin position="57"/>
        <end position="85"/>
    </location>
</feature>
<keyword evidence="3" id="KW-1185">Reference proteome</keyword>
<dbReference type="EMBL" id="KV423981">
    <property type="protein sequence ID" value="KZT56197.1"/>
    <property type="molecule type" value="Genomic_DNA"/>
</dbReference>
<evidence type="ECO:0000313" key="2">
    <source>
        <dbReference type="EMBL" id="KZT56197.1"/>
    </source>
</evidence>
<dbReference type="AlphaFoldDB" id="A0A165F503"/>
<evidence type="ECO:0000313" key="3">
    <source>
        <dbReference type="Proteomes" id="UP000076842"/>
    </source>
</evidence>
<dbReference type="Proteomes" id="UP000076842">
    <property type="component" value="Unassembled WGS sequence"/>
</dbReference>
<evidence type="ECO:0000256" key="1">
    <source>
        <dbReference type="SAM" id="MobiDB-lite"/>
    </source>
</evidence>
<gene>
    <name evidence="2" type="ORF">CALCODRAFT_322547</name>
</gene>
<reference evidence="2 3" key="1">
    <citation type="journal article" date="2016" name="Mol. Biol. Evol.">
        <title>Comparative Genomics of Early-Diverging Mushroom-Forming Fungi Provides Insights into the Origins of Lignocellulose Decay Capabilities.</title>
        <authorList>
            <person name="Nagy L.G."/>
            <person name="Riley R."/>
            <person name="Tritt A."/>
            <person name="Adam C."/>
            <person name="Daum C."/>
            <person name="Floudas D."/>
            <person name="Sun H."/>
            <person name="Yadav J.S."/>
            <person name="Pangilinan J."/>
            <person name="Larsson K.H."/>
            <person name="Matsuura K."/>
            <person name="Barry K."/>
            <person name="Labutti K."/>
            <person name="Kuo R."/>
            <person name="Ohm R.A."/>
            <person name="Bhattacharya S.S."/>
            <person name="Shirouzu T."/>
            <person name="Yoshinaga Y."/>
            <person name="Martin F.M."/>
            <person name="Grigoriev I.V."/>
            <person name="Hibbett D.S."/>
        </authorList>
    </citation>
    <scope>NUCLEOTIDE SEQUENCE [LARGE SCALE GENOMIC DNA]</scope>
    <source>
        <strain evidence="2 3">HHB12733</strain>
    </source>
</reference>
<sequence length="114" mass="12716">MNRRAVQRLAIASVFYVSIFVLNSEVRNVLILASRGMEPLRRYHVTVRSRGSIAAASSVPVGRGPHCVPLRRTAPRRSNPLKDTPQTRDFAAYAQLWNTSAHYGSALIAEQLQE</sequence>
<accession>A0A165F503</accession>
<organism evidence="2 3">
    <name type="scientific">Calocera cornea HHB12733</name>
    <dbReference type="NCBI Taxonomy" id="1353952"/>
    <lineage>
        <taxon>Eukaryota</taxon>
        <taxon>Fungi</taxon>
        <taxon>Dikarya</taxon>
        <taxon>Basidiomycota</taxon>
        <taxon>Agaricomycotina</taxon>
        <taxon>Dacrymycetes</taxon>
        <taxon>Dacrymycetales</taxon>
        <taxon>Dacrymycetaceae</taxon>
        <taxon>Calocera</taxon>
    </lineage>
</organism>
<name>A0A165F503_9BASI</name>
<dbReference type="InParanoid" id="A0A165F503"/>